<reference evidence="2" key="1">
    <citation type="journal article" date="2024" name="Proc. Natl. Acad. Sci. U.S.A.">
        <title>Extraordinary preservation of gene collinearity over three hundred million years revealed in homosporous lycophytes.</title>
        <authorList>
            <person name="Li C."/>
            <person name="Wickell D."/>
            <person name="Kuo L.Y."/>
            <person name="Chen X."/>
            <person name="Nie B."/>
            <person name="Liao X."/>
            <person name="Peng D."/>
            <person name="Ji J."/>
            <person name="Jenkins J."/>
            <person name="Williams M."/>
            <person name="Shu S."/>
            <person name="Plott C."/>
            <person name="Barry K."/>
            <person name="Rajasekar S."/>
            <person name="Grimwood J."/>
            <person name="Han X."/>
            <person name="Sun S."/>
            <person name="Hou Z."/>
            <person name="He W."/>
            <person name="Dai G."/>
            <person name="Sun C."/>
            <person name="Schmutz J."/>
            <person name="Leebens-Mack J.H."/>
            <person name="Li F.W."/>
            <person name="Wang L."/>
        </authorList>
    </citation>
    <scope>NUCLEOTIDE SEQUENCE [LARGE SCALE GENOMIC DNA]</scope>
    <source>
        <strain evidence="2">cv. PW_Plant_1</strain>
    </source>
</reference>
<accession>A0ACC2CPU4</accession>
<gene>
    <name evidence="1" type="ORF">O6H91_09G064000</name>
</gene>
<name>A0ACC2CPU4_DIPCM</name>
<proteinExistence type="predicted"/>
<protein>
    <submittedName>
        <fullName evidence="1">Uncharacterized protein</fullName>
    </submittedName>
</protein>
<dbReference type="EMBL" id="CM055100">
    <property type="protein sequence ID" value="KAJ7544078.1"/>
    <property type="molecule type" value="Genomic_DNA"/>
</dbReference>
<dbReference type="Proteomes" id="UP001162992">
    <property type="component" value="Chromosome 9"/>
</dbReference>
<organism evidence="1 2">
    <name type="scientific">Diphasiastrum complanatum</name>
    <name type="common">Issler's clubmoss</name>
    <name type="synonym">Lycopodium complanatum</name>
    <dbReference type="NCBI Taxonomy" id="34168"/>
    <lineage>
        <taxon>Eukaryota</taxon>
        <taxon>Viridiplantae</taxon>
        <taxon>Streptophyta</taxon>
        <taxon>Embryophyta</taxon>
        <taxon>Tracheophyta</taxon>
        <taxon>Lycopodiopsida</taxon>
        <taxon>Lycopodiales</taxon>
        <taxon>Lycopodiaceae</taxon>
        <taxon>Lycopodioideae</taxon>
        <taxon>Diphasiastrum</taxon>
    </lineage>
</organism>
<evidence type="ECO:0000313" key="2">
    <source>
        <dbReference type="Proteomes" id="UP001162992"/>
    </source>
</evidence>
<comment type="caution">
    <text evidence="1">The sequence shown here is derived from an EMBL/GenBank/DDBJ whole genome shotgun (WGS) entry which is preliminary data.</text>
</comment>
<evidence type="ECO:0000313" key="1">
    <source>
        <dbReference type="EMBL" id="KAJ7544078.1"/>
    </source>
</evidence>
<keyword evidence="2" id="KW-1185">Reference proteome</keyword>
<sequence>MEALQHSDMSEGKAVFGKDFSSPCFVLGWRGDEDELVNIDSSDESRDEGETCKIIFSERTAGIASSNEVNSVSLSKTHLLNDDLCGVDEVPNVATFSGKIPAVQDLKLAEFSGSQEKSMHGTDLLNGGNIRKLPEEGFIADNLNVFAGSNSVKKTKTNSSLVSPELSLQQRLQGMEKLEKKTLDEENIDLKEAGDSERVVPAKRLKTAAQLTLHEKGVTKLGMTSERLDARKFRKAFTDKLLGMKSLKRMSIVAQAKTKIGQELLVSEKGKAREHSVDTSAPVNAVSGSFMKNLSGNKPVEGFGLEEVLKKNVQSSSNPKQGVDFFRNQPRLLDSTVKARANDIDGDSKNTSAGEKRQRNAEPLKVVPLKVVHRGKNIEKCADRQLAAQSPMKKIKVQETEIRSISLDGDQEQNQNSDLRKRSGNKGSKSHGITKQNVVSREKTGVSFDNFATVSAHKNGKAAISKKTPEECSDKGDQKESTSEVLRDSGCKHLENVAVRRILGKLAYKKQKEREKKSLSAIKDSSDPLFVEKRVNPCSRRDGRSKKRNAKKSSKSSSQLQEIVSPSERKTLGKSFSKDCKPSFGINMQAEQGEEMDHIDGGIRTSSRSSNELLVASRPLRKRRKLVHANLGSILTGEDADQSYDIQLSIGNKATNTGIRDSPVNHSADGTFPHEKVIDASNSSAENEKWKSSQWVECISCKKWRRIPFDVEITTRNWQCKDNIWEVKFASCDAPQDTMAELAHQCDSQSTSVSASRSLSVNLPNLAEVVVLENEALNADGQVGEGCVIGSTERKELVWVKIEDTKLWWPARHVSAVEWPENLEKRRLLANENVVCLFQPEGSSQYMIKKRSSLLPFGEHYDTLKDSNSTALFKAAVTKAYEIYVKDCEIVEDSSAQVIKEAGKRKDDAEELANFDDKTFAAVAAYDTDVIHHPQGLTTSESASVAAGDYFDECLPSQFLSEVFTLRNQGDPDQQVVNDNIVEHREEAVQEAQNYKAGTEVTRLDLGSANTGISLREKGTAPLEQTLEHCNVCRELLSGSKAACRHHHHEYCLSSPFTSVLPESGRCSNCIEDCKSDPEAVALDHLLEREKDLSMDNIELPCTSSKRAVIKTLNQVASYAGKVSEYDGESRSKVTYDVFSQEPDTLQDRELVLQSIEVFDMDSNQQPTIEVKGKPKDQDMGSEVDADEDAISDSQLEERDITIWSSNDAHHSFCEVCGEGGELLCCDGKTCRNTYHLGCLDPPLNEVPKGNWYCPDCSSEVHAVFGEVESIWDAQKGTLAAQPGIFGDCIDGGSLEDIYYVKWKHRAHIHNRWVSESELLKLAPKKLKIFKRKIQQGKALKWDPEWAVPHRVIGKRQSAAEIEQATRSILDCGNEWNVKWKNLGYDQCTWESTELALRSIPTMADLEKSYELRCAVARYRAELGRMQEAKKLRKGALSKLNQQPDWVVGGKLLPRQIDVLNQLRKFWKNDTNGIVIDGASQERIVTTINFVVSLIEEFRVVRPILVVGPSDTIPVWEAEIAQWAPTINAVTYSGSREAREVIRKFEIGTCVEPIKVQLLLTSFEILNADVNYLREIKWEAFLIDEGQRIRAAKTFQNLKSIEAEFCVFASSEKLKINLEDLVQVYSLVERDSSLLHVESRKSFFHEDEDVQLEDLQKKLNLYTVCDYQCETPPDIHVEYWVPVTMPQVQVHEYCKILVQNYELLQSSRMRPDHKGSFRDLLLKLRECCNHPNTVTFSIQASLAKVIPGRALLDAGIKASGKLQLLHLMLLQLKLEGRRVLIFTQTTCLRGVVSKIDILEDYLRQQFGVDAYERLDGGLAWSKKQAALQRFNARDSDRFVFLIDRRSCGFSLKLASVDTIIIYDSDWNPHTDIQALLRAHISSKSRKLRVYRLYSRNTLEERVLLGAYQTGTSDHKQKSLNSQFFQKAVRWGAETLLKLDEQDFATNSPSSNCEPQLSKTMSPFIVHNTPEGAQDEVVCFDTETVMLILSGTPQPSSRSSINYFLQKVLSPREMGADVTEKGPLLYGVTQEEWNEEEDESGQDFWNRILKEKFERWQAKEEERNPRKGQRVRKKVQYDESIENPTGEISVAPSDVLEERRRKRRKSDEPDTPTYLISPKAANEHAGERDSTQVSVTMPANRPLKGGKSPGCEVECVGLERKVLLKALNAFSEEMSQSKSNVADGEMSRTPFITESHTKPTVLGFNPEIAGEAMAVEACPQKSCEGEFEALNISLQSKLEKDQCSGEECSECAKSVHSVQKQLHMAMKPELAILCQILQFPSAMLLKTEMKLSARELLQNMQASCLLLLCIIFACPRNQGALFMRWSSPCAG</sequence>